<name>A0A8T8DW87_9EURY</name>
<dbReference type="OrthoDB" id="335562at2157"/>
<dbReference type="KEGG" id="hsal:JMJ58_12795"/>
<proteinExistence type="predicted"/>
<evidence type="ECO:0000313" key="1">
    <source>
        <dbReference type="EMBL" id="QRV13829.1"/>
    </source>
</evidence>
<accession>A0A8T8DW87</accession>
<evidence type="ECO:0000313" key="2">
    <source>
        <dbReference type="Proteomes" id="UP000637819"/>
    </source>
</evidence>
<dbReference type="GeneID" id="62876017"/>
<gene>
    <name evidence="1" type="ORF">JMJ58_12795</name>
</gene>
<reference evidence="1 2" key="1">
    <citation type="submission" date="2021-01" db="EMBL/GenBank/DDBJ databases">
        <title>Genome Sequence and Methylation Pattern of Haloterrigena salifodinae BOL5-1, An Extremely Halophilic Archaeon from a Bolivian Salt Mine.</title>
        <authorList>
            <person name="DasSarma P."/>
            <person name="Anton B.P."/>
            <person name="DasSarma S.L."/>
            <person name="von Ehrenheim H.A.L."/>
            <person name="Martinez F.L."/>
            <person name="Guzman D."/>
            <person name="Roberts R.J."/>
            <person name="DasSarma S."/>
        </authorList>
    </citation>
    <scope>NUCLEOTIDE SEQUENCE [LARGE SCALE GENOMIC DNA]</scope>
    <source>
        <strain evidence="1 2">BOL5-1</strain>
    </source>
</reference>
<dbReference type="RefSeq" id="WP_204746779.1">
    <property type="nucleotide sequence ID" value="NZ_CP069188.1"/>
</dbReference>
<protein>
    <submittedName>
        <fullName evidence="1">Uncharacterized protein</fullName>
    </submittedName>
</protein>
<sequence length="177" mass="20787">MLGNDVRPTMSHRLRRRMGPTIDRVAKRFGQPEYRVWPKGYVATVSVPIAEVETKLHDEGFTWDPLSLYHYTLVGNKSDGSWTYRSSRLANRQLHVVLFERRRGRTDVYAHAEYSWLRHPLKHAEEKAIRRSDGAATMQRVLEAWDVDYTRESIVTRTVRHTLARLRDELLQRSGRS</sequence>
<dbReference type="EMBL" id="CP069188">
    <property type="protein sequence ID" value="QRV13829.1"/>
    <property type="molecule type" value="Genomic_DNA"/>
</dbReference>
<organism evidence="1 2">
    <name type="scientific">Haloterrigena salifodinae</name>
    <dbReference type="NCBI Taxonomy" id="2675099"/>
    <lineage>
        <taxon>Archaea</taxon>
        <taxon>Methanobacteriati</taxon>
        <taxon>Methanobacteriota</taxon>
        <taxon>Stenosarchaea group</taxon>
        <taxon>Halobacteria</taxon>
        <taxon>Halobacteriales</taxon>
        <taxon>Natrialbaceae</taxon>
        <taxon>Haloterrigena</taxon>
    </lineage>
</organism>
<keyword evidence="2" id="KW-1185">Reference proteome</keyword>
<dbReference type="AlphaFoldDB" id="A0A8T8DW87"/>
<dbReference type="Proteomes" id="UP000637819">
    <property type="component" value="Chromosome"/>
</dbReference>